<dbReference type="Proteomes" id="UP000076632">
    <property type="component" value="Unassembled WGS sequence"/>
</dbReference>
<dbReference type="FunFam" id="1.20.1250.20:FF:000284">
    <property type="entry name" value="Siderophore iron transporter mirB"/>
    <property type="match status" value="1"/>
</dbReference>
<gene>
    <name evidence="8" type="ORF">L228DRAFT_207015</name>
</gene>
<evidence type="ECO:0000256" key="7">
    <source>
        <dbReference type="SAM" id="Phobius"/>
    </source>
</evidence>
<accession>A0A165JGP8</accession>
<dbReference type="RefSeq" id="XP_018191769.1">
    <property type="nucleotide sequence ID" value="XM_018329702.1"/>
</dbReference>
<dbReference type="GO" id="GO:0022857">
    <property type="term" value="F:transmembrane transporter activity"/>
    <property type="evidence" value="ECO:0007669"/>
    <property type="project" value="InterPro"/>
</dbReference>
<dbReference type="PANTHER" id="PTHR23501">
    <property type="entry name" value="MAJOR FACILITATOR SUPERFAMILY"/>
    <property type="match status" value="1"/>
</dbReference>
<evidence type="ECO:0000256" key="5">
    <source>
        <dbReference type="ARBA" id="ARBA00022989"/>
    </source>
</evidence>
<dbReference type="GeneID" id="28894839"/>
<feature type="transmembrane region" description="Helical" evidence="7">
    <location>
        <begin position="239"/>
        <end position="259"/>
    </location>
</feature>
<sequence>MASGDEHVQDGVKRMESITAAWTIKALVITYLLVYMVSFINTLQQQITNNLSSYVTSSFQQHSLTATTQVLSGIIGGVSKLPMAKMVDIWGRVEGFALSVFLCTIGLVLMAACQNVETYAAAQVFYWVGYNNMDYVISIFLADTTSLTNRMIIYGLNSTPYIANTFAGPQIAQLFYEHSNFRWAFGAFSIITPVISMPLILSFVLGYRKAKRMGLVSPRGASGRTWLQSTWHYAREFDAVGMLLIIAGWALLLLPFSLASSQAEKWRTGSIIAMIILGGLFLIAFVAWEKFFAPVSFLPFKYLVDRTIMGACLLAGTLFVAFYCWDIYFYSYIQVVFQMNIRDSGYILNIYSIGSCFWAPIVGLLIRWSGRFKWLAIAAIPVETLGTALLIYFRHPGVNVGYIVMCQIFNAFAGGTLVMCMQIAVMAAVPHNEIAVVSALLGLFSSIGGAIGQSISGAIWTNLMPRELAKYLPADAQDQLADIYASLPVQLSYPWGSPIRHAIVQAYGEVMRKLMIAGSCFMPLAFISVLVWKNINVKNIEQTKGKVF</sequence>
<keyword evidence="6 7" id="KW-0472">Membrane</keyword>
<comment type="similarity">
    <text evidence="2">Belongs to the major facilitator superfamily.</text>
</comment>
<dbReference type="Pfam" id="PF07690">
    <property type="entry name" value="MFS_1"/>
    <property type="match status" value="1"/>
</dbReference>
<dbReference type="OrthoDB" id="4078873at2759"/>
<feature type="transmembrane region" description="Helical" evidence="7">
    <location>
        <begin position="400"/>
        <end position="428"/>
    </location>
</feature>
<dbReference type="InterPro" id="IPR036259">
    <property type="entry name" value="MFS_trans_sf"/>
</dbReference>
<evidence type="ECO:0000256" key="4">
    <source>
        <dbReference type="ARBA" id="ARBA00022692"/>
    </source>
</evidence>
<feature type="transmembrane region" description="Helical" evidence="7">
    <location>
        <begin position="124"/>
        <end position="142"/>
    </location>
</feature>
<dbReference type="InParanoid" id="A0A165JGP8"/>
<dbReference type="FunCoup" id="A0A165JGP8">
    <property type="interactions" value="50"/>
</dbReference>
<evidence type="ECO:0000256" key="3">
    <source>
        <dbReference type="ARBA" id="ARBA00022448"/>
    </source>
</evidence>
<keyword evidence="3" id="KW-0813">Transport</keyword>
<feature type="transmembrane region" description="Helical" evidence="7">
    <location>
        <begin position="271"/>
        <end position="288"/>
    </location>
</feature>
<dbReference type="GO" id="GO:0005886">
    <property type="term" value="C:plasma membrane"/>
    <property type="evidence" value="ECO:0007669"/>
    <property type="project" value="TreeGrafter"/>
</dbReference>
<dbReference type="SUPFAM" id="SSF103473">
    <property type="entry name" value="MFS general substrate transporter"/>
    <property type="match status" value="1"/>
</dbReference>
<dbReference type="InterPro" id="IPR011701">
    <property type="entry name" value="MFS"/>
</dbReference>
<evidence type="ECO:0000256" key="2">
    <source>
        <dbReference type="ARBA" id="ARBA00008335"/>
    </source>
</evidence>
<feature type="transmembrane region" description="Helical" evidence="7">
    <location>
        <begin position="308"/>
        <end position="325"/>
    </location>
</feature>
<proteinExistence type="inferred from homology"/>
<feature type="transmembrane region" description="Helical" evidence="7">
    <location>
        <begin position="434"/>
        <end position="460"/>
    </location>
</feature>
<feature type="transmembrane region" description="Helical" evidence="7">
    <location>
        <begin position="183"/>
        <end position="207"/>
    </location>
</feature>
<feature type="transmembrane region" description="Helical" evidence="7">
    <location>
        <begin position="374"/>
        <end position="393"/>
    </location>
</feature>
<keyword evidence="5 7" id="KW-1133">Transmembrane helix</keyword>
<dbReference type="OMA" id="GMGYVIN"/>
<dbReference type="STRING" id="1328760.A0A165JGP8"/>
<feature type="transmembrane region" description="Helical" evidence="7">
    <location>
        <begin position="514"/>
        <end position="532"/>
    </location>
</feature>
<evidence type="ECO:0000256" key="1">
    <source>
        <dbReference type="ARBA" id="ARBA00004141"/>
    </source>
</evidence>
<protein>
    <submittedName>
        <fullName evidence="8">MFS general substrate transporter</fullName>
    </submittedName>
</protein>
<keyword evidence="9" id="KW-1185">Reference proteome</keyword>
<organism evidence="8 9">
    <name type="scientific">Xylona heveae (strain CBS 132557 / TC161)</name>
    <dbReference type="NCBI Taxonomy" id="1328760"/>
    <lineage>
        <taxon>Eukaryota</taxon>
        <taxon>Fungi</taxon>
        <taxon>Dikarya</taxon>
        <taxon>Ascomycota</taxon>
        <taxon>Pezizomycotina</taxon>
        <taxon>Xylonomycetes</taxon>
        <taxon>Xylonales</taxon>
        <taxon>Xylonaceae</taxon>
        <taxon>Xylona</taxon>
    </lineage>
</organism>
<keyword evidence="4 7" id="KW-0812">Transmembrane</keyword>
<evidence type="ECO:0000313" key="9">
    <source>
        <dbReference type="Proteomes" id="UP000076632"/>
    </source>
</evidence>
<dbReference type="AlphaFoldDB" id="A0A165JGP8"/>
<evidence type="ECO:0000256" key="6">
    <source>
        <dbReference type="ARBA" id="ARBA00023136"/>
    </source>
</evidence>
<evidence type="ECO:0000313" key="8">
    <source>
        <dbReference type="EMBL" id="KZF26214.1"/>
    </source>
</evidence>
<dbReference type="PANTHER" id="PTHR23501:SF107">
    <property type="entry name" value="TRANSPORTER, PUTATIVE (AFU_ORTHOLOGUE AFUA_7G04730)-RELATED"/>
    <property type="match status" value="1"/>
</dbReference>
<name>A0A165JGP8_XYLHT</name>
<dbReference type="Gene3D" id="1.20.1250.20">
    <property type="entry name" value="MFS general substrate transporter like domains"/>
    <property type="match status" value="2"/>
</dbReference>
<dbReference type="EMBL" id="KV407454">
    <property type="protein sequence ID" value="KZF26214.1"/>
    <property type="molecule type" value="Genomic_DNA"/>
</dbReference>
<feature type="transmembrane region" description="Helical" evidence="7">
    <location>
        <begin position="20"/>
        <end position="40"/>
    </location>
</feature>
<feature type="transmembrane region" description="Helical" evidence="7">
    <location>
        <begin position="346"/>
        <end position="368"/>
    </location>
</feature>
<comment type="subcellular location">
    <subcellularLocation>
        <location evidence="1">Membrane</location>
        <topology evidence="1">Multi-pass membrane protein</topology>
    </subcellularLocation>
</comment>
<reference evidence="8 9" key="1">
    <citation type="journal article" date="2016" name="Fungal Biol.">
        <title>The genome of Xylona heveae provides a window into fungal endophytism.</title>
        <authorList>
            <person name="Gazis R."/>
            <person name="Kuo A."/>
            <person name="Riley R."/>
            <person name="LaButti K."/>
            <person name="Lipzen A."/>
            <person name="Lin J."/>
            <person name="Amirebrahimi M."/>
            <person name="Hesse C.N."/>
            <person name="Spatafora J.W."/>
            <person name="Henrissat B."/>
            <person name="Hainaut M."/>
            <person name="Grigoriev I.V."/>
            <person name="Hibbett D.S."/>
        </authorList>
    </citation>
    <scope>NUCLEOTIDE SEQUENCE [LARGE SCALE GENOMIC DNA]</scope>
    <source>
        <strain evidence="8 9">TC161</strain>
    </source>
</reference>
<feature type="transmembrane region" description="Helical" evidence="7">
    <location>
        <begin position="89"/>
        <end position="112"/>
    </location>
</feature>